<evidence type="ECO:0008006" key="4">
    <source>
        <dbReference type="Google" id="ProtNLM"/>
    </source>
</evidence>
<evidence type="ECO:0000256" key="1">
    <source>
        <dbReference type="SAM" id="MobiDB-lite"/>
    </source>
</evidence>
<gene>
    <name evidence="2" type="ORF">WIS52_19220</name>
</gene>
<reference evidence="2 3" key="1">
    <citation type="submission" date="2024-03" db="EMBL/GenBank/DDBJ databases">
        <title>Draft genome sequence of Pseudonocardia nematodicida JCM 31783.</title>
        <authorList>
            <person name="Butdee W."/>
            <person name="Duangmal K."/>
        </authorList>
    </citation>
    <scope>NUCLEOTIDE SEQUENCE [LARGE SCALE GENOMIC DNA]</scope>
    <source>
        <strain evidence="2 3">JCM 31783</strain>
    </source>
</reference>
<proteinExistence type="predicted"/>
<keyword evidence="3" id="KW-1185">Reference proteome</keyword>
<evidence type="ECO:0000313" key="2">
    <source>
        <dbReference type="EMBL" id="MEQ3552609.1"/>
    </source>
</evidence>
<name>A0ABV1KE57_9PSEU</name>
<organism evidence="2 3">
    <name type="scientific">Pseudonocardia nematodicida</name>
    <dbReference type="NCBI Taxonomy" id="1206997"/>
    <lineage>
        <taxon>Bacteria</taxon>
        <taxon>Bacillati</taxon>
        <taxon>Actinomycetota</taxon>
        <taxon>Actinomycetes</taxon>
        <taxon>Pseudonocardiales</taxon>
        <taxon>Pseudonocardiaceae</taxon>
        <taxon>Pseudonocardia</taxon>
    </lineage>
</organism>
<feature type="compositionally biased region" description="Basic and acidic residues" evidence="1">
    <location>
        <begin position="61"/>
        <end position="77"/>
    </location>
</feature>
<comment type="caution">
    <text evidence="2">The sequence shown here is derived from an EMBL/GenBank/DDBJ whole genome shotgun (WGS) entry which is preliminary data.</text>
</comment>
<feature type="region of interest" description="Disordered" evidence="1">
    <location>
        <begin position="45"/>
        <end position="87"/>
    </location>
</feature>
<protein>
    <recommendedName>
        <fullName evidence="4">C2H2-type domain-containing protein</fullName>
    </recommendedName>
</protein>
<dbReference type="EMBL" id="JBEDNQ010000008">
    <property type="protein sequence ID" value="MEQ3552609.1"/>
    <property type="molecule type" value="Genomic_DNA"/>
</dbReference>
<sequence length="87" mass="9466">MTHPHSQPAIHRIFCTRGVLAVMVCPLCAALVLTEGLTQHARVHAAEFDRRPTPITTPDLADPKPPERCDDGEDRTHQNTACAAGTE</sequence>
<dbReference type="Proteomes" id="UP001494902">
    <property type="component" value="Unassembled WGS sequence"/>
</dbReference>
<accession>A0ABV1KE57</accession>
<dbReference type="RefSeq" id="WP_349299684.1">
    <property type="nucleotide sequence ID" value="NZ_JBEDNQ010000008.1"/>
</dbReference>
<evidence type="ECO:0000313" key="3">
    <source>
        <dbReference type="Proteomes" id="UP001494902"/>
    </source>
</evidence>